<protein>
    <submittedName>
        <fullName evidence="1">Uncharacterized protein</fullName>
    </submittedName>
</protein>
<comment type="caution">
    <text evidence="1">The sequence shown here is derived from an EMBL/GenBank/DDBJ whole genome shotgun (WGS) entry which is preliminary data.</text>
</comment>
<keyword evidence="2" id="KW-1185">Reference proteome</keyword>
<organism evidence="1 2">
    <name type="scientific">Trichogramma kaykai</name>
    <dbReference type="NCBI Taxonomy" id="54128"/>
    <lineage>
        <taxon>Eukaryota</taxon>
        <taxon>Metazoa</taxon>
        <taxon>Ecdysozoa</taxon>
        <taxon>Arthropoda</taxon>
        <taxon>Hexapoda</taxon>
        <taxon>Insecta</taxon>
        <taxon>Pterygota</taxon>
        <taxon>Neoptera</taxon>
        <taxon>Endopterygota</taxon>
        <taxon>Hymenoptera</taxon>
        <taxon>Apocrita</taxon>
        <taxon>Proctotrupomorpha</taxon>
        <taxon>Chalcidoidea</taxon>
        <taxon>Trichogrammatidae</taxon>
        <taxon>Trichogramma</taxon>
    </lineage>
</organism>
<evidence type="ECO:0000313" key="2">
    <source>
        <dbReference type="Proteomes" id="UP001627154"/>
    </source>
</evidence>
<name>A0ABD2X082_9HYME</name>
<dbReference type="EMBL" id="JBJJXI010000059">
    <property type="protein sequence ID" value="KAL3398723.1"/>
    <property type="molecule type" value="Genomic_DNA"/>
</dbReference>
<evidence type="ECO:0000313" key="1">
    <source>
        <dbReference type="EMBL" id="KAL3398723.1"/>
    </source>
</evidence>
<gene>
    <name evidence="1" type="ORF">TKK_007849</name>
</gene>
<proteinExistence type="predicted"/>
<dbReference type="AlphaFoldDB" id="A0ABD2X082"/>
<dbReference type="Proteomes" id="UP001627154">
    <property type="component" value="Unassembled WGS sequence"/>
</dbReference>
<accession>A0ABD2X082</accession>
<sequence>MGYFLSKSSKPDLPYQDKLKEIIDAVHTLQEKQTIAIETLQDSVKQVTSDHHDTAKVLAIPQTTPPLHSTISSSYVQAPLPAAASSPSTCYIQSTEQIQPMQVLPYIQPQFDSSTQYSPTPGIAPANLPVQVILVPSTSYSYGRKRCKGPLKRFNMGCLGDKPGAATKFTGGEEAALVEWIFYMCKMGYPVTKDHLINNIYLIFI</sequence>
<reference evidence="1 2" key="1">
    <citation type="journal article" date="2024" name="bioRxiv">
        <title>A reference genome for Trichogramma kaykai: A tiny desert-dwelling parasitoid wasp with competing sex-ratio distorters.</title>
        <authorList>
            <person name="Culotta J."/>
            <person name="Lindsey A.R."/>
        </authorList>
    </citation>
    <scope>NUCLEOTIDE SEQUENCE [LARGE SCALE GENOMIC DNA]</scope>
    <source>
        <strain evidence="1 2">KSX58</strain>
    </source>
</reference>